<sequence length="161" mass="17738">MAARPLLEPQSRQVPTLPDISDWVTLSPQERQQLALAGEVCAAVLGLTIHEPLNLKPGSVPAITSAGLRQLKGLSDPVPIVPQPSRHESPHGSVRHTSISSEFQVSDRCLACRLVLRFNVPQYTRGRTVHLLPSEAPRRARLKKSWRDRAPCHTARPDCKG</sequence>
<keyword evidence="3" id="KW-1185">Reference proteome</keyword>
<evidence type="ECO:0000313" key="3">
    <source>
        <dbReference type="Proteomes" id="UP000619376"/>
    </source>
</evidence>
<dbReference type="EMBL" id="BNAJ01000024">
    <property type="protein sequence ID" value="GHF65383.1"/>
    <property type="molecule type" value="Genomic_DNA"/>
</dbReference>
<name>A0ABQ3JX91_9DEIO</name>
<dbReference type="Proteomes" id="UP000619376">
    <property type="component" value="Unassembled WGS sequence"/>
</dbReference>
<accession>A0ABQ3JX91</accession>
<proteinExistence type="predicted"/>
<protein>
    <submittedName>
        <fullName evidence="2">Uncharacterized protein</fullName>
    </submittedName>
</protein>
<reference evidence="3" key="1">
    <citation type="journal article" date="2019" name="Int. J. Syst. Evol. Microbiol.">
        <title>The Global Catalogue of Microorganisms (GCM) 10K type strain sequencing project: providing services to taxonomists for standard genome sequencing and annotation.</title>
        <authorList>
            <consortium name="The Broad Institute Genomics Platform"/>
            <consortium name="The Broad Institute Genome Sequencing Center for Infectious Disease"/>
            <person name="Wu L."/>
            <person name="Ma J."/>
        </authorList>
    </citation>
    <scope>NUCLEOTIDE SEQUENCE [LARGE SCALE GENOMIC DNA]</scope>
    <source>
        <strain evidence="3">CGMCC 1.18437</strain>
    </source>
</reference>
<feature type="compositionally biased region" description="Basic and acidic residues" evidence="1">
    <location>
        <begin position="145"/>
        <end position="161"/>
    </location>
</feature>
<organism evidence="2 3">
    <name type="scientific">Deinococcus metalli</name>
    <dbReference type="NCBI Taxonomy" id="1141878"/>
    <lineage>
        <taxon>Bacteria</taxon>
        <taxon>Thermotogati</taxon>
        <taxon>Deinococcota</taxon>
        <taxon>Deinococci</taxon>
        <taxon>Deinococcales</taxon>
        <taxon>Deinococcaceae</taxon>
        <taxon>Deinococcus</taxon>
    </lineage>
</organism>
<evidence type="ECO:0000313" key="2">
    <source>
        <dbReference type="EMBL" id="GHF65383.1"/>
    </source>
</evidence>
<evidence type="ECO:0000256" key="1">
    <source>
        <dbReference type="SAM" id="MobiDB-lite"/>
    </source>
</evidence>
<feature type="region of interest" description="Disordered" evidence="1">
    <location>
        <begin position="140"/>
        <end position="161"/>
    </location>
</feature>
<comment type="caution">
    <text evidence="2">The sequence shown here is derived from an EMBL/GenBank/DDBJ whole genome shotgun (WGS) entry which is preliminary data.</text>
</comment>
<gene>
    <name evidence="2" type="ORF">GCM10017781_46330</name>
</gene>